<keyword evidence="2" id="KW-1185">Reference proteome</keyword>
<dbReference type="EMBL" id="FUZU01000003">
    <property type="protein sequence ID" value="SKC84369.1"/>
    <property type="molecule type" value="Genomic_DNA"/>
</dbReference>
<sequence length="62" mass="7043">MNTGFYKWYNMKCRMSWGYASLLNKGCGDEANTVMNPREGISLKVISIDQNLPGIKQKSLQI</sequence>
<name>A0A1T5M926_9BACT</name>
<dbReference type="STRING" id="688867.SAMN05660236_4758"/>
<evidence type="ECO:0000313" key="2">
    <source>
        <dbReference type="Proteomes" id="UP000190961"/>
    </source>
</evidence>
<evidence type="ECO:0000313" key="1">
    <source>
        <dbReference type="EMBL" id="SKC84369.1"/>
    </source>
</evidence>
<dbReference type="AlphaFoldDB" id="A0A1T5M926"/>
<gene>
    <name evidence="1" type="ORF">SAMN05660236_4758</name>
</gene>
<protein>
    <submittedName>
        <fullName evidence="1">Uncharacterized protein</fullName>
    </submittedName>
</protein>
<organism evidence="1 2">
    <name type="scientific">Ohtaekwangia koreensis</name>
    <dbReference type="NCBI Taxonomy" id="688867"/>
    <lineage>
        <taxon>Bacteria</taxon>
        <taxon>Pseudomonadati</taxon>
        <taxon>Bacteroidota</taxon>
        <taxon>Cytophagia</taxon>
        <taxon>Cytophagales</taxon>
        <taxon>Fulvivirgaceae</taxon>
        <taxon>Ohtaekwangia</taxon>
    </lineage>
</organism>
<dbReference type="Proteomes" id="UP000190961">
    <property type="component" value="Unassembled WGS sequence"/>
</dbReference>
<reference evidence="1 2" key="1">
    <citation type="submission" date="2017-02" db="EMBL/GenBank/DDBJ databases">
        <authorList>
            <person name="Peterson S.W."/>
        </authorList>
    </citation>
    <scope>NUCLEOTIDE SEQUENCE [LARGE SCALE GENOMIC DNA]</scope>
    <source>
        <strain evidence="1 2">DSM 25262</strain>
    </source>
</reference>
<accession>A0A1T5M926</accession>
<proteinExistence type="predicted"/>